<protein>
    <recommendedName>
        <fullName evidence="3">Translocator protein</fullName>
    </recommendedName>
    <alternativeName>
        <fullName evidence="11">Peripheral-type benzodiazepine receptor</fullName>
    </alternativeName>
</protein>
<dbReference type="GO" id="GO:0005741">
    <property type="term" value="C:mitochondrial outer membrane"/>
    <property type="evidence" value="ECO:0007669"/>
    <property type="project" value="TreeGrafter"/>
</dbReference>
<dbReference type="OMA" id="ECIFAQL"/>
<dbReference type="Pfam" id="PF03073">
    <property type="entry name" value="TspO_MBR"/>
    <property type="match status" value="1"/>
</dbReference>
<organism evidence="13 14">
    <name type="scientific">Eptatretus burgeri</name>
    <name type="common">Inshore hagfish</name>
    <dbReference type="NCBI Taxonomy" id="7764"/>
    <lineage>
        <taxon>Eukaryota</taxon>
        <taxon>Metazoa</taxon>
        <taxon>Chordata</taxon>
        <taxon>Craniata</taxon>
        <taxon>Vertebrata</taxon>
        <taxon>Cyclostomata</taxon>
        <taxon>Myxini</taxon>
        <taxon>Myxiniformes</taxon>
        <taxon>Myxinidae</taxon>
        <taxon>Eptatretinae</taxon>
        <taxon>Eptatretus</taxon>
    </lineage>
</organism>
<evidence type="ECO:0000256" key="7">
    <source>
        <dbReference type="ARBA" id="ARBA00023055"/>
    </source>
</evidence>
<evidence type="ECO:0000256" key="1">
    <source>
        <dbReference type="ARBA" id="ARBA00004225"/>
    </source>
</evidence>
<dbReference type="FunFam" id="1.20.1260.100:FF:000001">
    <property type="entry name" value="translocator protein 2"/>
    <property type="match status" value="1"/>
</dbReference>
<keyword evidence="5 12" id="KW-0812">Transmembrane</keyword>
<dbReference type="GO" id="GO:0006869">
    <property type="term" value="P:lipid transport"/>
    <property type="evidence" value="ECO:0007669"/>
    <property type="project" value="UniProtKB-KW"/>
</dbReference>
<keyword evidence="7" id="KW-0445">Lipid transport</keyword>
<comment type="subcellular location">
    <subcellularLocation>
        <location evidence="1">Mitochondrion membrane</location>
        <topology evidence="1">Multi-pass membrane protein</topology>
    </subcellularLocation>
</comment>
<evidence type="ECO:0000256" key="5">
    <source>
        <dbReference type="ARBA" id="ARBA00022692"/>
    </source>
</evidence>
<evidence type="ECO:0000256" key="8">
    <source>
        <dbReference type="ARBA" id="ARBA00023128"/>
    </source>
</evidence>
<dbReference type="Gene3D" id="1.20.1260.100">
    <property type="entry name" value="TspO/MBR protein"/>
    <property type="match status" value="1"/>
</dbReference>
<evidence type="ECO:0000256" key="9">
    <source>
        <dbReference type="ARBA" id="ARBA00023136"/>
    </source>
</evidence>
<evidence type="ECO:0000313" key="14">
    <source>
        <dbReference type="Proteomes" id="UP000694388"/>
    </source>
</evidence>
<name>A0A8C4NMJ5_EPTBU</name>
<dbReference type="GeneTree" id="ENSGT00390000012980"/>
<keyword evidence="9 12" id="KW-0472">Membrane</keyword>
<dbReference type="CDD" id="cd15904">
    <property type="entry name" value="TSPO_MBR"/>
    <property type="match status" value="1"/>
</dbReference>
<sequence length="161" mass="18822">MSKWIPPVCATLLPHIGALQTYAFRHEFKNWYDDLNKPTWCPPKWVFKSAWPIIYTCMGVGSYLIWKELGGFTNEAVVPLGLYATQLALNWSWTPIFFWAHKMGWVMLNLWPPLLLMEHLLLAHGIPWEQKVVPRLRTLRICFVHVLILHIPFIIIVCDSP</sequence>
<evidence type="ECO:0000256" key="10">
    <source>
        <dbReference type="ARBA" id="ARBA00023170"/>
    </source>
</evidence>
<comment type="similarity">
    <text evidence="2">Belongs to the TspO/BZRP family.</text>
</comment>
<reference evidence="13" key="2">
    <citation type="submission" date="2025-09" db="UniProtKB">
        <authorList>
            <consortium name="Ensembl"/>
        </authorList>
    </citation>
    <scope>IDENTIFICATION</scope>
</reference>
<evidence type="ECO:0000256" key="12">
    <source>
        <dbReference type="SAM" id="Phobius"/>
    </source>
</evidence>
<accession>A0A8C4NMJ5</accession>
<evidence type="ECO:0000256" key="3">
    <source>
        <dbReference type="ARBA" id="ARBA00017151"/>
    </source>
</evidence>
<reference evidence="13" key="1">
    <citation type="submission" date="2025-08" db="UniProtKB">
        <authorList>
            <consortium name="Ensembl"/>
        </authorList>
    </citation>
    <scope>IDENTIFICATION</scope>
</reference>
<dbReference type="Proteomes" id="UP000694388">
    <property type="component" value="Unplaced"/>
</dbReference>
<evidence type="ECO:0000256" key="4">
    <source>
        <dbReference type="ARBA" id="ARBA00022448"/>
    </source>
</evidence>
<evidence type="ECO:0000256" key="6">
    <source>
        <dbReference type="ARBA" id="ARBA00022989"/>
    </source>
</evidence>
<keyword evidence="10" id="KW-0675">Receptor</keyword>
<evidence type="ECO:0000313" key="13">
    <source>
        <dbReference type="Ensembl" id="ENSEBUP00000006078.1"/>
    </source>
</evidence>
<keyword evidence="4" id="KW-0813">Transport</keyword>
<dbReference type="InterPro" id="IPR038330">
    <property type="entry name" value="TspO/MBR-related_sf"/>
</dbReference>
<evidence type="ECO:0000256" key="2">
    <source>
        <dbReference type="ARBA" id="ARBA00007524"/>
    </source>
</evidence>
<feature type="transmembrane region" description="Helical" evidence="12">
    <location>
        <begin position="138"/>
        <end position="157"/>
    </location>
</feature>
<dbReference type="AlphaFoldDB" id="A0A8C4NMJ5"/>
<keyword evidence="8" id="KW-0496">Mitochondrion</keyword>
<proteinExistence type="inferred from homology"/>
<keyword evidence="14" id="KW-1185">Reference proteome</keyword>
<dbReference type="PANTHER" id="PTHR10057">
    <property type="entry name" value="PERIPHERAL-TYPE BENZODIAZEPINE RECEPTOR"/>
    <property type="match status" value="1"/>
</dbReference>
<dbReference type="PANTHER" id="PTHR10057:SF5">
    <property type="entry name" value="TRANSLOCATOR PROTEIN"/>
    <property type="match status" value="1"/>
</dbReference>
<keyword evidence="6 12" id="KW-1133">Transmembrane helix</keyword>
<evidence type="ECO:0000256" key="11">
    <source>
        <dbReference type="ARBA" id="ARBA00029576"/>
    </source>
</evidence>
<dbReference type="Ensembl" id="ENSEBUT00000006527.1">
    <property type="protein sequence ID" value="ENSEBUP00000006078.1"/>
    <property type="gene ID" value="ENSEBUG00000004049.1"/>
</dbReference>
<dbReference type="InterPro" id="IPR004307">
    <property type="entry name" value="TspO_MBR"/>
</dbReference>